<keyword evidence="3 5" id="KW-1133">Transmembrane helix</keyword>
<feature type="transmembrane region" description="Helical" evidence="5">
    <location>
        <begin position="228"/>
        <end position="248"/>
    </location>
</feature>
<keyword evidence="4 5" id="KW-0472">Membrane</keyword>
<feature type="transmembrane region" description="Helical" evidence="5">
    <location>
        <begin position="154"/>
        <end position="174"/>
    </location>
</feature>
<feature type="transmembrane region" description="Helical" evidence="5">
    <location>
        <begin position="71"/>
        <end position="93"/>
    </location>
</feature>
<proteinExistence type="predicted"/>
<evidence type="ECO:0000256" key="1">
    <source>
        <dbReference type="ARBA" id="ARBA00004141"/>
    </source>
</evidence>
<evidence type="ECO:0000313" key="6">
    <source>
        <dbReference type="EMBL" id="PCD28617.1"/>
    </source>
</evidence>
<protein>
    <recommendedName>
        <fullName evidence="8">Protein RTA1</fullName>
    </recommendedName>
</protein>
<evidence type="ECO:0000256" key="4">
    <source>
        <dbReference type="ARBA" id="ARBA00023136"/>
    </source>
</evidence>
<evidence type="ECO:0000256" key="5">
    <source>
        <dbReference type="SAM" id="Phobius"/>
    </source>
</evidence>
<evidence type="ECO:0000256" key="3">
    <source>
        <dbReference type="ARBA" id="ARBA00022989"/>
    </source>
</evidence>
<feature type="transmembrane region" description="Helical" evidence="5">
    <location>
        <begin position="114"/>
        <end position="134"/>
    </location>
</feature>
<dbReference type="PANTHER" id="PTHR31465">
    <property type="entry name" value="PROTEIN RTA1-RELATED"/>
    <property type="match status" value="1"/>
</dbReference>
<dbReference type="PANTHER" id="PTHR31465:SF35">
    <property type="entry name" value="RTA1 DOMAIN PROTEIN-RELATED"/>
    <property type="match status" value="1"/>
</dbReference>
<dbReference type="Proteomes" id="UP000219602">
    <property type="component" value="Chromosome 10"/>
</dbReference>
<feature type="transmembrane region" description="Helical" evidence="5">
    <location>
        <begin position="12"/>
        <end position="30"/>
    </location>
</feature>
<name>A0A2H3GCK5_FUSOX</name>
<comment type="subcellular location">
    <subcellularLocation>
        <location evidence="1">Membrane</location>
        <topology evidence="1">Multi-pass membrane protein</topology>
    </subcellularLocation>
</comment>
<comment type="caution">
    <text evidence="6">The sequence shown here is derived from an EMBL/GenBank/DDBJ whole genome shotgun (WGS) entry which is preliminary data.</text>
</comment>
<evidence type="ECO:0008006" key="8">
    <source>
        <dbReference type="Google" id="ProtNLM"/>
    </source>
</evidence>
<evidence type="ECO:0000313" key="7">
    <source>
        <dbReference type="Proteomes" id="UP000219602"/>
    </source>
</evidence>
<reference evidence="6 7" key="2">
    <citation type="journal article" date="2017" name="Sci. Rep.">
        <title>A mobile pathogenicity chromosome in Fusarium oxysporum for infection of multiple cucurbit species.</title>
        <authorList>
            <person name="van Dam P."/>
            <person name="Fokkens L."/>
            <person name="Ayukawa Y."/>
            <person name="van der Gragt M."/>
            <person name="Ter Horst A."/>
            <person name="Brankovics B."/>
            <person name="Houterman P.M."/>
            <person name="Arie T."/>
            <person name="Rep M."/>
        </authorList>
    </citation>
    <scope>NUCLEOTIDE SEQUENCE [LARGE SCALE GENOMIC DNA]</scope>
    <source>
        <strain evidence="6 7">Forc016</strain>
    </source>
</reference>
<keyword evidence="2 5" id="KW-0812">Transmembrane</keyword>
<feature type="transmembrane region" description="Helical" evidence="5">
    <location>
        <begin position="194"/>
        <end position="213"/>
    </location>
</feature>
<accession>A0A2H3GCK5</accession>
<gene>
    <name evidence="6" type="ORF">AU210_011176</name>
</gene>
<feature type="transmembrane region" description="Helical" evidence="5">
    <location>
        <begin position="37"/>
        <end position="59"/>
    </location>
</feature>
<dbReference type="InterPro" id="IPR007568">
    <property type="entry name" value="RTA1"/>
</dbReference>
<dbReference type="EMBL" id="MABQ02000008">
    <property type="protein sequence ID" value="PCD28617.1"/>
    <property type="molecule type" value="Genomic_DNA"/>
</dbReference>
<dbReference type="Pfam" id="PF04479">
    <property type="entry name" value="RTA1"/>
    <property type="match status" value="1"/>
</dbReference>
<organism evidence="6 7">
    <name type="scientific">Fusarium oxysporum f. sp. radicis-cucumerinum</name>
    <dbReference type="NCBI Taxonomy" id="327505"/>
    <lineage>
        <taxon>Eukaryota</taxon>
        <taxon>Fungi</taxon>
        <taxon>Dikarya</taxon>
        <taxon>Ascomycota</taxon>
        <taxon>Pezizomycotina</taxon>
        <taxon>Sordariomycetes</taxon>
        <taxon>Hypocreomycetidae</taxon>
        <taxon>Hypocreales</taxon>
        <taxon>Nectriaceae</taxon>
        <taxon>Fusarium</taxon>
        <taxon>Fusarium oxysporum species complex</taxon>
    </lineage>
</organism>
<sequence>MAVYYHYSPSLAAAIAFSFLFGISTLMHLYQICRTRTWFWIAFLTGGIFETFGFGARAINANEDPGDMKFAVVVISNIGIILAPVLFAASVYMTLRRIILLTGHPELSLVRPQWLTKLFVLGDVTAFLVQAYGVSQLTSDDPDKVDTGRIVMVIGLWIQIVFFTFFIITALLFWRRMSRLSTKSPKATPWKKHLLVLLIASLLILVRCLYRVIEYMQGPDGSIISNETYVYVFDAVPMFIMMITFHYYHPSEVSCLLFGGKMICLFRVEHSEKRPDMELTGFMRAASGDHGEA</sequence>
<dbReference type="GO" id="GO:0016020">
    <property type="term" value="C:membrane"/>
    <property type="evidence" value="ECO:0007669"/>
    <property type="project" value="UniProtKB-SubCell"/>
</dbReference>
<evidence type="ECO:0000256" key="2">
    <source>
        <dbReference type="ARBA" id="ARBA00022692"/>
    </source>
</evidence>
<dbReference type="STRING" id="327505.A0A2H3GCK5"/>
<dbReference type="AlphaFoldDB" id="A0A2H3GCK5"/>
<reference evidence="6 7" key="1">
    <citation type="journal article" date="2016" name="Environ. Microbiol.">
        <title>Effector profiles distinguish formae speciales of Fusarium oxysporum.</title>
        <authorList>
            <person name="van Dam P."/>
            <person name="Fokkens L."/>
            <person name="Schmidt S.M."/>
            <person name="Linmans J.H."/>
            <person name="Kistler H.C."/>
            <person name="Ma L.J."/>
            <person name="Rep M."/>
        </authorList>
    </citation>
    <scope>NUCLEOTIDE SEQUENCE [LARGE SCALE GENOMIC DNA]</scope>
    <source>
        <strain evidence="6 7">Forc016</strain>
    </source>
</reference>